<dbReference type="SUPFAM" id="SSF55785">
    <property type="entry name" value="PYP-like sensor domain (PAS domain)"/>
    <property type="match status" value="3"/>
</dbReference>
<dbReference type="InterPro" id="IPR011006">
    <property type="entry name" value="CheY-like_superfamily"/>
</dbReference>
<keyword evidence="8" id="KW-1185">Reference proteome</keyword>
<dbReference type="PANTHER" id="PTHR43719:SF30">
    <property type="entry name" value="TWO-COMPONENT SYSTEM RESPONSE REGULATOR"/>
    <property type="match status" value="1"/>
</dbReference>
<dbReference type="OrthoDB" id="60033at2759"/>
<dbReference type="Pfam" id="PF00072">
    <property type="entry name" value="Response_reg"/>
    <property type="match status" value="1"/>
</dbReference>
<dbReference type="Gene3D" id="1.10.287.130">
    <property type="match status" value="1"/>
</dbReference>
<evidence type="ECO:0008006" key="9">
    <source>
        <dbReference type="Google" id="ProtNLM"/>
    </source>
</evidence>
<dbReference type="Gene3D" id="3.30.450.20">
    <property type="entry name" value="PAS domain"/>
    <property type="match status" value="3"/>
</dbReference>
<protein>
    <recommendedName>
        <fullName evidence="9">Histidine kinase</fullName>
    </recommendedName>
</protein>
<dbReference type="EMBL" id="LKEA01000036">
    <property type="protein sequence ID" value="ROV95466.1"/>
    <property type="molecule type" value="Genomic_DNA"/>
</dbReference>
<keyword evidence="1 2" id="KW-0597">Phosphoprotein</keyword>
<proteinExistence type="predicted"/>
<dbReference type="SMART" id="SM00091">
    <property type="entry name" value="PAS"/>
    <property type="match status" value="3"/>
</dbReference>
<sequence length="1598" mass="177524">MHPQLRNVALVDLLEADPRPTFIVDITGAPRNPGESSVAYYNPALSSCPDLVELVESARGQHSALWEWATASFLPPSPTKARRSSASGYPTSPFYYLNAQWSKCLVHARWLVVGTNEQPSSADRPRKVRLDSERGSFGVSGSANKVACSTPPITIPHHDRPLGSFPSTRGAGELEPLTPPPRQSVEPDLVLPKIMHDQEPYQNVLTSVDWSSTPLGPLDSWPALLKQTLNQVLADSRPIAIYWGEQYVTIYNEAFSKLCGSKHPRLLGKSLGDVWPEAGAKLKETMLLTAERRRAIVEEEWRFFMERSDEGCEETYLKWSVVPITEGDKAVGFLHPVLDTTSVRLWQRRMKMLIDLGDALVTARDMKSYWAKTMEFLEAVEPRYDIPLAILYSVEDDPHAPSVTHSLYEFPKICRLEGALGVPKGHAIAPATLSLRNPSAGLASIFRDALHSQYPLFLQTRDGSLPKSMIQGLEWRGFGDACRNAVVCPIRPTRDESVMGMLLLGLNPRRPYDNDYRQYISLLSQKLTSTLASTVLLEEEARRGRNAAQEAAYEQARLKETLADRTREATESLHKFEAVADFIPIGMAFQNAQGVLTYANDAWHRITGNPHRETGPSRSLRDILSYIVEEDRPSVIRAYERLHTEDSITYECRLNRRNTINSPPPPTRESTSFEKTGVELPGIDDQTSERHILAACRAERAPDGSILQVLTCLTDVTLHKQTAEEAIRRARQAENLKRIAELATVGMYEIDLDGEIVEANNVFYQMCGMTREAANTTMKNTNIKPWQSSVVEEDLPALQEVMKKVIREGTSQTIEVRFKSSWKAVTGQGTEIVAPRWAYYTFLPVKSLDGTIQSFCGCVSDVSLQKWQLEQERLRKEEALESKRQQENFIDMTSHEMRNPLSAIIHCADAVIASLSKALEVQQNMKSLSRQSSVTAPGGTTSGSVRPEAEHLMESSVENAETIIACAQHQKRIVDDILTMSKLDSKLLAVTPITVDPLQIVQEALKMFEVEARRVDIDLKMRVDKSYDELGLEYLDLDPSRLKQVLINLLTNALKFTKGGPTRNVTITVSASTQRPTDSTCSVQFIPRLQGAGYQQPPNSWRSDPIFLMFEVKDTGQGLTDEEMKSLFQRFKQASARTHVKYGGSGLGLFISRRLCEMHNGAIGVASLPGVGSTFAFYVETHPPSEASLQEARATARTALQVNHLPITTRAESLQIGTAEVPLTSTPNKPMDPNATPDRHAATDTEPPKIEGVLVVEDNIINQQITRRGLADRGFTVDVANHGLEALEKLRASDRWIGEGQITATLSNNTTTTVSPPSTHTTRPSTPTPAPGTKRNPAVAADLTPIATPTKFPLSLILMDMEMPVQDGLTCTRQIRELERQGRIMGGHIPIIAVSANARLEQVLEAKSAGCDDVMIKPYRMPELIEKMMVVATQVDKKNRVVTTTETPRLTSGEEKLKRFNGERVDPPALKRSSLRRSLATSTEPDTARSQRSADTTAIYRYKHLKASRVCVHTDPPASIQPAINAVVHAPVSVERRAELHAIAQQQLYNSCKELVNAAVGEDDFLELFQIALRAMGHGNLCLRAKADWREEIKPTAQ</sequence>
<dbReference type="InterPro" id="IPR050956">
    <property type="entry name" value="2C_system_His_kinase"/>
</dbReference>
<reference evidence="7 8" key="1">
    <citation type="submission" date="2015-09" db="EMBL/GenBank/DDBJ databases">
        <title>Host preference determinants of Valsa canker pathogens revealed by comparative genomics.</title>
        <authorList>
            <person name="Yin Z."/>
            <person name="Huang L."/>
        </authorList>
    </citation>
    <scope>NUCLEOTIDE SEQUENCE [LARGE SCALE GENOMIC DNA]</scope>
    <source>
        <strain evidence="7 8">03-1</strain>
    </source>
</reference>
<feature type="region of interest" description="Disordered" evidence="3">
    <location>
        <begin position="150"/>
        <end position="184"/>
    </location>
</feature>
<dbReference type="CDD" id="cd00082">
    <property type="entry name" value="HisKA"/>
    <property type="match status" value="1"/>
</dbReference>
<feature type="compositionally biased region" description="Polar residues" evidence="3">
    <location>
        <begin position="1480"/>
        <end position="1494"/>
    </location>
</feature>
<evidence type="ECO:0000259" key="6">
    <source>
        <dbReference type="PROSITE" id="PS50112"/>
    </source>
</evidence>
<dbReference type="PROSITE" id="PS50112">
    <property type="entry name" value="PAS"/>
    <property type="match status" value="1"/>
</dbReference>
<dbReference type="Proteomes" id="UP000283895">
    <property type="component" value="Unassembled WGS sequence"/>
</dbReference>
<dbReference type="PROSITE" id="PS50109">
    <property type="entry name" value="HIS_KIN"/>
    <property type="match status" value="1"/>
</dbReference>
<feature type="region of interest" description="Disordered" evidence="3">
    <location>
        <begin position="1443"/>
        <end position="1494"/>
    </location>
</feature>
<dbReference type="PROSITE" id="PS50110">
    <property type="entry name" value="RESPONSE_REGULATORY"/>
    <property type="match status" value="1"/>
</dbReference>
<feature type="compositionally biased region" description="Low complexity" evidence="3">
    <location>
        <begin position="1470"/>
        <end position="1479"/>
    </location>
</feature>
<dbReference type="InterPro" id="IPR036097">
    <property type="entry name" value="HisK_dim/P_sf"/>
</dbReference>
<evidence type="ECO:0000313" key="8">
    <source>
        <dbReference type="Proteomes" id="UP000283895"/>
    </source>
</evidence>
<dbReference type="CDD" id="cd17546">
    <property type="entry name" value="REC_hyHK_CKI1_RcsC-like"/>
    <property type="match status" value="1"/>
</dbReference>
<evidence type="ECO:0000256" key="2">
    <source>
        <dbReference type="PROSITE-ProRule" id="PRU00169"/>
    </source>
</evidence>
<feature type="region of interest" description="Disordered" evidence="3">
    <location>
        <begin position="1217"/>
        <end position="1245"/>
    </location>
</feature>
<dbReference type="SMART" id="SM00448">
    <property type="entry name" value="REC"/>
    <property type="match status" value="1"/>
</dbReference>
<evidence type="ECO:0000256" key="3">
    <source>
        <dbReference type="SAM" id="MobiDB-lite"/>
    </source>
</evidence>
<feature type="region of interest" description="Disordered" evidence="3">
    <location>
        <begin position="1307"/>
        <end position="1338"/>
    </location>
</feature>
<dbReference type="Pfam" id="PF13426">
    <property type="entry name" value="PAS_9"/>
    <property type="match status" value="1"/>
</dbReference>
<dbReference type="Pfam" id="PF26131">
    <property type="entry name" value="PAS-like"/>
    <property type="match status" value="1"/>
</dbReference>
<dbReference type="SMART" id="SM00387">
    <property type="entry name" value="HATPase_c"/>
    <property type="match status" value="1"/>
</dbReference>
<dbReference type="SUPFAM" id="SSF47384">
    <property type="entry name" value="Homodimeric domain of signal transducing histidine kinase"/>
    <property type="match status" value="1"/>
</dbReference>
<dbReference type="InterPro" id="IPR003661">
    <property type="entry name" value="HisK_dim/P_dom"/>
</dbReference>
<dbReference type="Gene3D" id="3.30.565.10">
    <property type="entry name" value="Histidine kinase-like ATPase, C-terminal domain"/>
    <property type="match status" value="1"/>
</dbReference>
<dbReference type="CDD" id="cd16922">
    <property type="entry name" value="HATPase_EvgS-ArcB-TorS-like"/>
    <property type="match status" value="1"/>
</dbReference>
<dbReference type="PRINTS" id="PR00344">
    <property type="entry name" value="BCTRLSENSOR"/>
</dbReference>
<comment type="caution">
    <text evidence="7">The sequence shown here is derived from an EMBL/GenBank/DDBJ whole genome shotgun (WGS) entry which is preliminary data.</text>
</comment>
<feature type="compositionally biased region" description="Basic and acidic residues" evidence="3">
    <location>
        <begin position="1452"/>
        <end position="1466"/>
    </location>
</feature>
<dbReference type="InterPro" id="IPR001789">
    <property type="entry name" value="Sig_transdc_resp-reg_receiver"/>
</dbReference>
<organism evidence="7 8">
    <name type="scientific">Cytospora schulzeri</name>
    <dbReference type="NCBI Taxonomy" id="448051"/>
    <lineage>
        <taxon>Eukaryota</taxon>
        <taxon>Fungi</taxon>
        <taxon>Dikarya</taxon>
        <taxon>Ascomycota</taxon>
        <taxon>Pezizomycotina</taxon>
        <taxon>Sordariomycetes</taxon>
        <taxon>Sordariomycetidae</taxon>
        <taxon>Diaporthales</taxon>
        <taxon>Cytosporaceae</taxon>
        <taxon>Cytospora</taxon>
    </lineage>
</organism>
<gene>
    <name evidence="7" type="ORF">VMCG_08472</name>
</gene>
<evidence type="ECO:0000259" key="4">
    <source>
        <dbReference type="PROSITE" id="PS50109"/>
    </source>
</evidence>
<dbReference type="SMART" id="SM00388">
    <property type="entry name" value="HisKA"/>
    <property type="match status" value="1"/>
</dbReference>
<feature type="domain" description="Histidine kinase" evidence="4">
    <location>
        <begin position="892"/>
        <end position="1183"/>
    </location>
</feature>
<dbReference type="InterPro" id="IPR000014">
    <property type="entry name" value="PAS"/>
</dbReference>
<accession>A0A423VWK0</accession>
<evidence type="ECO:0000256" key="1">
    <source>
        <dbReference type="ARBA" id="ARBA00022553"/>
    </source>
</evidence>
<dbReference type="PANTHER" id="PTHR43719">
    <property type="entry name" value="TWO-COMPONENT HISTIDINE KINASE"/>
    <property type="match status" value="1"/>
</dbReference>
<dbReference type="STRING" id="356882.A0A423VWK0"/>
<evidence type="ECO:0000259" key="5">
    <source>
        <dbReference type="PROSITE" id="PS50110"/>
    </source>
</evidence>
<dbReference type="InterPro" id="IPR004358">
    <property type="entry name" value="Sig_transdc_His_kin-like_C"/>
</dbReference>
<dbReference type="InterPro" id="IPR035965">
    <property type="entry name" value="PAS-like_dom_sf"/>
</dbReference>
<dbReference type="NCBIfam" id="TIGR00229">
    <property type="entry name" value="sensory_box"/>
    <property type="match status" value="1"/>
</dbReference>
<dbReference type="InterPro" id="IPR005467">
    <property type="entry name" value="His_kinase_dom"/>
</dbReference>
<name>A0A423VWK0_9PEZI</name>
<dbReference type="InterPro" id="IPR058846">
    <property type="entry name" value="PAS-like"/>
</dbReference>
<dbReference type="InterPro" id="IPR003594">
    <property type="entry name" value="HATPase_dom"/>
</dbReference>
<dbReference type="Gene3D" id="3.40.50.2300">
    <property type="match status" value="1"/>
</dbReference>
<dbReference type="Pfam" id="PF13188">
    <property type="entry name" value="PAS_8"/>
    <property type="match status" value="2"/>
</dbReference>
<feature type="domain" description="Response regulatory" evidence="5">
    <location>
        <begin position="1252"/>
        <end position="1432"/>
    </location>
</feature>
<dbReference type="SUPFAM" id="SSF55874">
    <property type="entry name" value="ATPase domain of HSP90 chaperone/DNA topoisomerase II/histidine kinase"/>
    <property type="match status" value="1"/>
</dbReference>
<dbReference type="CDD" id="cd00130">
    <property type="entry name" value="PAS"/>
    <property type="match status" value="2"/>
</dbReference>
<feature type="modified residue" description="4-aspartylphosphate" evidence="2">
    <location>
        <position position="1360"/>
    </location>
</feature>
<dbReference type="Pfam" id="PF02518">
    <property type="entry name" value="HATPase_c"/>
    <property type="match status" value="1"/>
</dbReference>
<dbReference type="SUPFAM" id="SSF52172">
    <property type="entry name" value="CheY-like"/>
    <property type="match status" value="2"/>
</dbReference>
<feature type="domain" description="PAS" evidence="6">
    <location>
        <begin position="732"/>
        <end position="809"/>
    </location>
</feature>
<evidence type="ECO:0000313" key="7">
    <source>
        <dbReference type="EMBL" id="ROV95466.1"/>
    </source>
</evidence>
<dbReference type="GO" id="GO:0000155">
    <property type="term" value="F:phosphorelay sensor kinase activity"/>
    <property type="evidence" value="ECO:0007669"/>
    <property type="project" value="InterPro"/>
</dbReference>
<dbReference type="InterPro" id="IPR036890">
    <property type="entry name" value="HATPase_C_sf"/>
</dbReference>
<feature type="compositionally biased region" description="Low complexity" evidence="3">
    <location>
        <begin position="1307"/>
        <end position="1325"/>
    </location>
</feature>